<dbReference type="NCBIfam" id="TIGR04056">
    <property type="entry name" value="OMP_RagA_SusC"/>
    <property type="match status" value="1"/>
</dbReference>
<keyword evidence="1 2" id="KW-0472">Membrane</keyword>
<feature type="domain" description="TonB-dependent receptor-like beta-barrel" evidence="3">
    <location>
        <begin position="444"/>
        <end position="1051"/>
    </location>
</feature>
<proteinExistence type="inferred from homology"/>
<dbReference type="InterPro" id="IPR023996">
    <property type="entry name" value="TonB-dep_OMP_SusC/RagA"/>
</dbReference>
<keyword evidence="1" id="KW-0812">Transmembrane</keyword>
<gene>
    <name evidence="5" type="ORF">GGQ57_004256</name>
</gene>
<keyword evidence="1" id="KW-1134">Transmembrane beta strand</keyword>
<dbReference type="EMBL" id="JACHOC010000009">
    <property type="protein sequence ID" value="MBB4624328.1"/>
    <property type="molecule type" value="Genomic_DNA"/>
</dbReference>
<dbReference type="InterPro" id="IPR012910">
    <property type="entry name" value="Plug_dom"/>
</dbReference>
<keyword evidence="2" id="KW-0798">TonB box</keyword>
<name>A0ABR6KU58_9BACT</name>
<evidence type="ECO:0000256" key="1">
    <source>
        <dbReference type="PROSITE-ProRule" id="PRU01360"/>
    </source>
</evidence>
<comment type="similarity">
    <text evidence="1 2">Belongs to the TonB-dependent receptor family.</text>
</comment>
<feature type="domain" description="TonB-dependent receptor plug" evidence="4">
    <location>
        <begin position="144"/>
        <end position="251"/>
    </location>
</feature>
<dbReference type="Pfam" id="PF07715">
    <property type="entry name" value="Plug"/>
    <property type="match status" value="1"/>
</dbReference>
<dbReference type="Gene3D" id="2.60.40.1120">
    <property type="entry name" value="Carboxypeptidase-like, regulatory domain"/>
    <property type="match status" value="1"/>
</dbReference>
<dbReference type="Pfam" id="PF13715">
    <property type="entry name" value="CarbopepD_reg_2"/>
    <property type="match status" value="1"/>
</dbReference>
<keyword evidence="1" id="KW-0998">Cell outer membrane</keyword>
<accession>A0ABR6KU58</accession>
<organism evidence="5 6">
    <name type="scientific">Parabacteroides faecis</name>
    <dbReference type="NCBI Taxonomy" id="1217282"/>
    <lineage>
        <taxon>Bacteria</taxon>
        <taxon>Pseudomonadati</taxon>
        <taxon>Bacteroidota</taxon>
        <taxon>Bacteroidia</taxon>
        <taxon>Bacteroidales</taxon>
        <taxon>Tannerellaceae</taxon>
        <taxon>Parabacteroides</taxon>
    </lineage>
</organism>
<evidence type="ECO:0000313" key="6">
    <source>
        <dbReference type="Proteomes" id="UP000533637"/>
    </source>
</evidence>
<keyword evidence="6" id="KW-1185">Reference proteome</keyword>
<reference evidence="5 6" key="1">
    <citation type="submission" date="2020-08" db="EMBL/GenBank/DDBJ databases">
        <title>Genomic Encyclopedia of Type Strains, Phase IV (KMG-IV): sequencing the most valuable type-strain genomes for metagenomic binning, comparative biology and taxonomic classification.</title>
        <authorList>
            <person name="Goeker M."/>
        </authorList>
    </citation>
    <scope>NUCLEOTIDE SEQUENCE [LARGE SCALE GENOMIC DNA]</scope>
    <source>
        <strain evidence="5 6">DSM 102983</strain>
    </source>
</reference>
<dbReference type="InterPro" id="IPR008969">
    <property type="entry name" value="CarboxyPept-like_regulatory"/>
</dbReference>
<dbReference type="InterPro" id="IPR039426">
    <property type="entry name" value="TonB-dep_rcpt-like"/>
</dbReference>
<dbReference type="SUPFAM" id="SSF49464">
    <property type="entry name" value="Carboxypeptidase regulatory domain-like"/>
    <property type="match status" value="1"/>
</dbReference>
<dbReference type="SUPFAM" id="SSF56935">
    <property type="entry name" value="Porins"/>
    <property type="match status" value="1"/>
</dbReference>
<evidence type="ECO:0000259" key="3">
    <source>
        <dbReference type="Pfam" id="PF00593"/>
    </source>
</evidence>
<evidence type="ECO:0000259" key="4">
    <source>
        <dbReference type="Pfam" id="PF07715"/>
    </source>
</evidence>
<dbReference type="Gene3D" id="2.170.130.10">
    <property type="entry name" value="TonB-dependent receptor, plug domain"/>
    <property type="match status" value="1"/>
</dbReference>
<evidence type="ECO:0000256" key="2">
    <source>
        <dbReference type="RuleBase" id="RU003357"/>
    </source>
</evidence>
<dbReference type="PROSITE" id="PS52016">
    <property type="entry name" value="TONB_DEPENDENT_REC_3"/>
    <property type="match status" value="1"/>
</dbReference>
<comment type="subcellular location">
    <subcellularLocation>
        <location evidence="1">Cell outer membrane</location>
        <topology evidence="1">Multi-pass membrane protein</topology>
    </subcellularLocation>
</comment>
<evidence type="ECO:0000313" key="5">
    <source>
        <dbReference type="EMBL" id="MBB4624328.1"/>
    </source>
</evidence>
<dbReference type="NCBIfam" id="TIGR04057">
    <property type="entry name" value="SusC_RagA_signa"/>
    <property type="match status" value="1"/>
</dbReference>
<dbReference type="InterPro" id="IPR023997">
    <property type="entry name" value="TonB-dep_OMP_SusC/RagA_CS"/>
</dbReference>
<keyword evidence="1" id="KW-0813">Transport</keyword>
<dbReference type="Pfam" id="PF00593">
    <property type="entry name" value="TonB_dep_Rec_b-barrel"/>
    <property type="match status" value="1"/>
</dbReference>
<protein>
    <submittedName>
        <fullName evidence="5">TonB-linked SusC/RagA family outer membrane protein</fullName>
    </submittedName>
</protein>
<dbReference type="RefSeq" id="WP_122353541.1">
    <property type="nucleotide sequence ID" value="NZ_BMPB01000019.1"/>
</dbReference>
<dbReference type="Proteomes" id="UP000533637">
    <property type="component" value="Unassembled WGS sequence"/>
</dbReference>
<comment type="caution">
    <text evidence="5">The sequence shown here is derived from an EMBL/GenBank/DDBJ whole genome shotgun (WGS) entry which is preliminary data.</text>
</comment>
<dbReference type="InterPro" id="IPR037066">
    <property type="entry name" value="Plug_dom_sf"/>
</dbReference>
<sequence length="1089" mass="121720">MKISENNEKRKYFYFLFGHKTVRLLLAVSLQCGAFIPCAFGDNNLKISVMNQDENVSGVVHDATGMPLIGVSVVVKGTTQGVVTDLDGKFSLEVPRGSVLVFSYIGMQTVEINVANQKEINVVMQENTESIDEVVVIGFGTQKKVNLTGSVGIADAKALESRPVMTAAQALQGLVPGLQISQNMGGLEKRASMNIRGTATIGKGSSGSPLILIDGMEGDIDAINPQDIENISVLKDAAASSIYGSRAPFGVILVTTKKGRSGKPTVNYNNSFRWSDPVLLPQMADSYTFATYFNDACINGGAAPQFGDDQMQRIKDYQSGKLTASVPVNPSNPKMWGDGYLYGNDNVDWYDVVYRNWVFSQEHNLSLSGGNESVNYYVSMNYLDQNGMMKLSQDTYDRYTGTAKINVKITDWAQLNYSNRFIREDLKRPSFLRDDLFHDLGRQGWPTLPLYDPNGNLYASPSPALNLRDGGSGIYQTDYLYQQAQVVLEPIKGWKTFVDFNYRIKNANTHWEIQKTYNHDVEGKPYPYNNNSHVHEDHAKENYTNFSAYTEYTKSLESGHNFKGMIGFQSELMKKKVFGLQREGIIIPSLPEVDLTTGLDVYGAEVTPSVNGASDHWATAGFFGRINYDYQQKYLLEVNLRYDGTSRFRADNRWSWFPSFSVGWNVAREAFWSNLEEYISTFKFRGSYGELGNQNTDSWYPTYQAMTVKASNGDWLMNGIKPNTSAAPGLVSSTMTWERVKTWNVGLDFAAINNRLNGSLDVYSRKTIDMVGPAPELPVTLGTAVPQTNNTDLRTYGWELSVGWNDQLKCGLGYGVKFLLSDSQTEITRYPNETGSLDKDTYRAGMMLGEIWGYETIGIAKTQEEMDAHLASLPNGGQDAIGNRWGAGDIMYADLNGDGKIDNGANTEGNHGDMKVIGNNTPRYLFGLDLNLDYKGFDFRAFFQGVMKRDYFQSSYYFWGAASSVWESTCMLPHLDYFRENPDHILGQNLDSYFPRPDFSTSKNQQTQSRYLQNAAYIRLKNIQLGYTLPELITKKFLVSKLRVYVSGENLWTGTKMFGTFDPETIDGGWNGSVYPLSKTLSVGLSLTF</sequence>
<dbReference type="InterPro" id="IPR000531">
    <property type="entry name" value="Beta-barrel_TonB"/>
</dbReference>